<dbReference type="InterPro" id="IPR050942">
    <property type="entry name" value="F-box_BR-signaling"/>
</dbReference>
<dbReference type="Pfam" id="PF00646">
    <property type="entry name" value="F-box"/>
    <property type="match status" value="1"/>
</dbReference>
<keyword evidence="4" id="KW-1185">Reference proteome</keyword>
<sequence>MFLKTVGTFELVASMRFKYTVGKVDWANLPKELLTTIAKHLTFLEDVISFSVVCKSWQLAVALEKPSLPPKFPVLMLIQIKDKQGGGNEDKKNMQIQKSFTLISRGLFVSLEKEKRTSTSESCTLRFESHVCRLNFIKSAYKRCLGSKFGWLLTLSVDSQISLLHPFSRHQLQLPPNPNFDDLVDPHHPAFSELFDPNMTHKPEDFSDTFIRKAVLSSNPWKNSTCNDYEVSDFVIMAIFSEACILAIARPGDRVWTKVQVPSHYYFDTIYYKDRFYAVDCKGALVVFEFVRDQSPRGTVIAPGPQGMIDSFIKYLVESSGDLLLVSRARTKCVRRTKYDVRIEEPPYWTYRFKIFKLEECTQVGSEYKYNWIELNNLGSKTLFVGTSSVSLNASDSRGSCQANCIYFTDDFLYGHGHDMGVFNVENGTVEHHFLSKPSTYSSVPFWYL</sequence>
<dbReference type="SUPFAM" id="SSF81383">
    <property type="entry name" value="F-box domain"/>
    <property type="match status" value="1"/>
</dbReference>
<evidence type="ECO:0000259" key="1">
    <source>
        <dbReference type="Pfam" id="PF00646"/>
    </source>
</evidence>
<evidence type="ECO:0000313" key="4">
    <source>
        <dbReference type="Proteomes" id="UP000737018"/>
    </source>
</evidence>
<gene>
    <name evidence="3" type="ORF">CMV_020331</name>
</gene>
<accession>A0A8J4QLR2</accession>
<dbReference type="InterPro" id="IPR005174">
    <property type="entry name" value="KIB1-4_b-propeller"/>
</dbReference>
<organism evidence="3 4">
    <name type="scientific">Castanea mollissima</name>
    <name type="common">Chinese chestnut</name>
    <dbReference type="NCBI Taxonomy" id="60419"/>
    <lineage>
        <taxon>Eukaryota</taxon>
        <taxon>Viridiplantae</taxon>
        <taxon>Streptophyta</taxon>
        <taxon>Embryophyta</taxon>
        <taxon>Tracheophyta</taxon>
        <taxon>Spermatophyta</taxon>
        <taxon>Magnoliopsida</taxon>
        <taxon>eudicotyledons</taxon>
        <taxon>Gunneridae</taxon>
        <taxon>Pentapetalae</taxon>
        <taxon>rosids</taxon>
        <taxon>fabids</taxon>
        <taxon>Fagales</taxon>
        <taxon>Fagaceae</taxon>
        <taxon>Castanea</taxon>
    </lineage>
</organism>
<dbReference type="AlphaFoldDB" id="A0A8J4QLR2"/>
<feature type="domain" description="KIB1-4 beta-propeller" evidence="2">
    <location>
        <begin position="131"/>
        <end position="424"/>
    </location>
</feature>
<feature type="domain" description="F-box" evidence="1">
    <location>
        <begin position="26"/>
        <end position="61"/>
    </location>
</feature>
<protein>
    <recommendedName>
        <fullName evidence="5">F-box domain-containing protein</fullName>
    </recommendedName>
</protein>
<evidence type="ECO:0000313" key="3">
    <source>
        <dbReference type="EMBL" id="KAF3954307.1"/>
    </source>
</evidence>
<dbReference type="PANTHER" id="PTHR44259">
    <property type="entry name" value="OS07G0183000 PROTEIN-RELATED"/>
    <property type="match status" value="1"/>
</dbReference>
<comment type="caution">
    <text evidence="3">The sequence shown here is derived from an EMBL/GenBank/DDBJ whole genome shotgun (WGS) entry which is preliminary data.</text>
</comment>
<evidence type="ECO:0000259" key="2">
    <source>
        <dbReference type="Pfam" id="PF03478"/>
    </source>
</evidence>
<dbReference type="Pfam" id="PF03478">
    <property type="entry name" value="Beta-prop_KIB1-4"/>
    <property type="match status" value="1"/>
</dbReference>
<dbReference type="EMBL" id="JRKL02003748">
    <property type="protein sequence ID" value="KAF3954307.1"/>
    <property type="molecule type" value="Genomic_DNA"/>
</dbReference>
<name>A0A8J4QLR2_9ROSI</name>
<dbReference type="OrthoDB" id="642536at2759"/>
<dbReference type="Gene3D" id="1.20.1280.50">
    <property type="match status" value="1"/>
</dbReference>
<proteinExistence type="predicted"/>
<dbReference type="InterPro" id="IPR001810">
    <property type="entry name" value="F-box_dom"/>
</dbReference>
<dbReference type="PANTHER" id="PTHR44259:SF114">
    <property type="entry name" value="OS06G0707300 PROTEIN"/>
    <property type="match status" value="1"/>
</dbReference>
<evidence type="ECO:0008006" key="5">
    <source>
        <dbReference type="Google" id="ProtNLM"/>
    </source>
</evidence>
<dbReference type="InterPro" id="IPR036047">
    <property type="entry name" value="F-box-like_dom_sf"/>
</dbReference>
<reference evidence="3" key="1">
    <citation type="submission" date="2020-03" db="EMBL/GenBank/DDBJ databases">
        <title>Castanea mollissima Vanexum genome sequencing.</title>
        <authorList>
            <person name="Staton M."/>
        </authorList>
    </citation>
    <scope>NUCLEOTIDE SEQUENCE</scope>
    <source>
        <tissue evidence="3">Leaf</tissue>
    </source>
</reference>
<dbReference type="Proteomes" id="UP000737018">
    <property type="component" value="Unassembled WGS sequence"/>
</dbReference>